<sequence>MEIEKAKNALTMIESKATSLSDYQRRILHGLKRIVPYQAGCFTTVDKDTLLSTGAVTDECIEELHARLFENEYRQEDLHSYKALVASNSRAAALRQAMQLNNKTCVRWQQVLRPAGFTDELRVVVMKERECKGFMTLFRGHQHPFFNDEDEEILSQLSQTIAEGLESIENQLSLSFQEKPTEDTGVLTFSEKIELMAGNERGTMWLDKLRERENIQGSRLVPRPIRAICSAATASLKNKKVMMRLREEAFLTLEATPLIVDKKIISLAVLIQRAERDAIFPYLTNLYRLTNREREVLEKVMKGLSTKEIAAACYISPYTVQDHLKAIFEKTHVTSRRELVWKFR</sequence>
<dbReference type="GO" id="GO:0045892">
    <property type="term" value="P:negative regulation of DNA-templated transcription"/>
    <property type="evidence" value="ECO:0007669"/>
    <property type="project" value="UniProtKB-ARBA"/>
</dbReference>
<feature type="domain" description="HTH luxR-type" evidence="4">
    <location>
        <begin position="282"/>
        <end position="344"/>
    </location>
</feature>
<keyword evidence="6" id="KW-1185">Reference proteome</keyword>
<keyword evidence="1" id="KW-0805">Transcription regulation</keyword>
<dbReference type="SUPFAM" id="SSF55781">
    <property type="entry name" value="GAF domain-like"/>
    <property type="match status" value="1"/>
</dbReference>
<evidence type="ECO:0000256" key="1">
    <source>
        <dbReference type="ARBA" id="ARBA00023015"/>
    </source>
</evidence>
<evidence type="ECO:0000256" key="3">
    <source>
        <dbReference type="ARBA" id="ARBA00023163"/>
    </source>
</evidence>
<evidence type="ECO:0000256" key="2">
    <source>
        <dbReference type="ARBA" id="ARBA00023125"/>
    </source>
</evidence>
<dbReference type="InterPro" id="IPR036388">
    <property type="entry name" value="WH-like_DNA-bd_sf"/>
</dbReference>
<dbReference type="Proteomes" id="UP001057753">
    <property type="component" value="Unassembled WGS sequence"/>
</dbReference>
<organism evidence="5 6">
    <name type="scientific">Salipaludibacillus agaradhaerens</name>
    <name type="common">Bacillus agaradhaerens</name>
    <dbReference type="NCBI Taxonomy" id="76935"/>
    <lineage>
        <taxon>Bacteria</taxon>
        <taxon>Bacillati</taxon>
        <taxon>Bacillota</taxon>
        <taxon>Bacilli</taxon>
        <taxon>Bacillales</taxon>
        <taxon>Bacillaceae</taxon>
    </lineage>
</organism>
<dbReference type="EMBL" id="JABXYM010000001">
    <property type="protein sequence ID" value="MCR6098037.1"/>
    <property type="molecule type" value="Genomic_DNA"/>
</dbReference>
<keyword evidence="2" id="KW-0238">DNA-binding</keyword>
<dbReference type="CDD" id="cd06170">
    <property type="entry name" value="LuxR_C_like"/>
    <property type="match status" value="1"/>
</dbReference>
<dbReference type="PANTHER" id="PTHR44688:SF16">
    <property type="entry name" value="DNA-BINDING TRANSCRIPTIONAL ACTIVATOR DEVR_DOSR"/>
    <property type="match status" value="1"/>
</dbReference>
<accession>A0A9Q4B4U1</accession>
<dbReference type="PROSITE" id="PS00622">
    <property type="entry name" value="HTH_LUXR_1"/>
    <property type="match status" value="1"/>
</dbReference>
<gene>
    <name evidence="5" type="ORF">HXA33_15975</name>
</gene>
<dbReference type="InterPro" id="IPR029016">
    <property type="entry name" value="GAF-like_dom_sf"/>
</dbReference>
<dbReference type="InterPro" id="IPR016032">
    <property type="entry name" value="Sig_transdc_resp-reg_C-effctor"/>
</dbReference>
<dbReference type="PROSITE" id="PS50043">
    <property type="entry name" value="HTH_LUXR_2"/>
    <property type="match status" value="1"/>
</dbReference>
<name>A0A9Q4B4U1_SALAG</name>
<dbReference type="Gene3D" id="1.10.10.10">
    <property type="entry name" value="Winged helix-like DNA-binding domain superfamily/Winged helix DNA-binding domain"/>
    <property type="match status" value="1"/>
</dbReference>
<dbReference type="SMART" id="SM00421">
    <property type="entry name" value="HTH_LUXR"/>
    <property type="match status" value="1"/>
</dbReference>
<dbReference type="PRINTS" id="PR00038">
    <property type="entry name" value="HTHLUXR"/>
</dbReference>
<dbReference type="PANTHER" id="PTHR44688">
    <property type="entry name" value="DNA-BINDING TRANSCRIPTIONAL ACTIVATOR DEVR_DOSR"/>
    <property type="match status" value="1"/>
</dbReference>
<keyword evidence="3" id="KW-0804">Transcription</keyword>
<dbReference type="Pfam" id="PF00196">
    <property type="entry name" value="GerE"/>
    <property type="match status" value="1"/>
</dbReference>
<reference evidence="5" key="1">
    <citation type="submission" date="2020-06" db="EMBL/GenBank/DDBJ databases">
        <title>Insight into the genomes of haloalkaliphilic bacilli from Kenyan soda lakes.</title>
        <authorList>
            <person name="Mwirichia R."/>
            <person name="Villamizar G.C."/>
            <person name="Poehlein A."/>
            <person name="Mugweru J."/>
            <person name="Kipnyargis A."/>
            <person name="Kiplimo D."/>
            <person name="Orwa P."/>
            <person name="Daniel R."/>
        </authorList>
    </citation>
    <scope>NUCLEOTIDE SEQUENCE</scope>
    <source>
        <strain evidence="5">B1096_S55</strain>
    </source>
</reference>
<evidence type="ECO:0000259" key="4">
    <source>
        <dbReference type="PROSITE" id="PS50043"/>
    </source>
</evidence>
<dbReference type="InterPro" id="IPR000792">
    <property type="entry name" value="Tscrpt_reg_LuxR_C"/>
</dbReference>
<evidence type="ECO:0000313" key="6">
    <source>
        <dbReference type="Proteomes" id="UP001057753"/>
    </source>
</evidence>
<dbReference type="Gene3D" id="3.30.450.40">
    <property type="match status" value="1"/>
</dbReference>
<protein>
    <submittedName>
        <fullName evidence="5">Helix-turn-helix transcriptional regulator</fullName>
    </submittedName>
</protein>
<dbReference type="SUPFAM" id="SSF46894">
    <property type="entry name" value="C-terminal effector domain of the bipartite response regulators"/>
    <property type="match status" value="1"/>
</dbReference>
<dbReference type="RefSeq" id="WP_257822413.1">
    <property type="nucleotide sequence ID" value="NZ_JABXYM010000001.1"/>
</dbReference>
<evidence type="ECO:0000313" key="5">
    <source>
        <dbReference type="EMBL" id="MCR6098037.1"/>
    </source>
</evidence>
<proteinExistence type="predicted"/>
<dbReference type="GO" id="GO:0003677">
    <property type="term" value="F:DNA binding"/>
    <property type="evidence" value="ECO:0007669"/>
    <property type="project" value="UniProtKB-KW"/>
</dbReference>
<dbReference type="AlphaFoldDB" id="A0A9Q4B4U1"/>
<comment type="caution">
    <text evidence="5">The sequence shown here is derived from an EMBL/GenBank/DDBJ whole genome shotgun (WGS) entry which is preliminary data.</text>
</comment>